<sequence>MCIFCKIVKGEIPNQTILEDENFLAFNDINPTRKIHVLIIPKEHYDSFDVIPPKIMSGMTEFIQKVASKLNVRESGYRLITNIGNDGGQEVHHLHFHLIGGEPVGRLVRDRQDM</sequence>
<keyword evidence="7" id="KW-1185">Reference proteome</keyword>
<dbReference type="PROSITE" id="PS51084">
    <property type="entry name" value="HIT_2"/>
    <property type="match status" value="1"/>
</dbReference>
<dbReference type="EMBL" id="NXIG01000003">
    <property type="protein sequence ID" value="RXI32007.1"/>
    <property type="molecule type" value="Genomic_DNA"/>
</dbReference>
<evidence type="ECO:0000256" key="3">
    <source>
        <dbReference type="PROSITE-ProRule" id="PRU00464"/>
    </source>
</evidence>
<dbReference type="AlphaFoldDB" id="A0A347UBB7"/>
<dbReference type="PANTHER" id="PTHR23089">
    <property type="entry name" value="HISTIDINE TRIAD HIT PROTEIN"/>
    <property type="match status" value="1"/>
</dbReference>
<dbReference type="EMBL" id="CP032097">
    <property type="protein sequence ID" value="AXX96145.1"/>
    <property type="molecule type" value="Genomic_DNA"/>
</dbReference>
<accession>A0A347UBB7</accession>
<feature type="short sequence motif" description="Histidine triad motif" evidence="2 3">
    <location>
        <begin position="93"/>
        <end position="97"/>
    </location>
</feature>
<evidence type="ECO:0000313" key="6">
    <source>
        <dbReference type="EMBL" id="RXI32007.1"/>
    </source>
</evidence>
<evidence type="ECO:0000256" key="1">
    <source>
        <dbReference type="PIRSR" id="PIRSR601310-1"/>
    </source>
</evidence>
<dbReference type="Proteomes" id="UP000290588">
    <property type="component" value="Unassembled WGS sequence"/>
</dbReference>
<reference evidence="6 8" key="1">
    <citation type="submission" date="2017-09" db="EMBL/GenBank/DDBJ databases">
        <title>Genomics of the genus Arcobacter.</title>
        <authorList>
            <person name="Perez-Cataluna A."/>
            <person name="Figueras M.J."/>
            <person name="Salas-Masso N."/>
        </authorList>
    </citation>
    <scope>NUCLEOTIDE SEQUENCE [LARGE SCALE GENOMIC DNA]</scope>
    <source>
        <strain evidence="6 8">CECT 7837</strain>
    </source>
</reference>
<dbReference type="GO" id="GO:0003824">
    <property type="term" value="F:catalytic activity"/>
    <property type="evidence" value="ECO:0007669"/>
    <property type="project" value="InterPro"/>
</dbReference>
<name>A0A347UBB7_9BACT</name>
<proteinExistence type="predicted"/>
<dbReference type="CDD" id="cd01276">
    <property type="entry name" value="PKCI_related"/>
    <property type="match status" value="1"/>
</dbReference>
<evidence type="ECO:0000313" key="8">
    <source>
        <dbReference type="Proteomes" id="UP000290588"/>
    </source>
</evidence>
<dbReference type="SUPFAM" id="SSF54197">
    <property type="entry name" value="HIT-like"/>
    <property type="match status" value="1"/>
</dbReference>
<evidence type="ECO:0000259" key="4">
    <source>
        <dbReference type="PROSITE" id="PS51084"/>
    </source>
</evidence>
<dbReference type="PRINTS" id="PR00332">
    <property type="entry name" value="HISTRIAD"/>
</dbReference>
<dbReference type="InterPro" id="IPR011146">
    <property type="entry name" value="HIT-like"/>
</dbReference>
<gene>
    <name evidence="5" type="ORF">AELL_2538</name>
    <name evidence="6" type="ORF">CP962_04285</name>
</gene>
<dbReference type="RefSeq" id="WP_118918289.1">
    <property type="nucleotide sequence ID" value="NZ_CP032097.1"/>
</dbReference>
<dbReference type="Gene3D" id="3.30.428.10">
    <property type="entry name" value="HIT-like"/>
    <property type="match status" value="1"/>
</dbReference>
<dbReference type="InterPro" id="IPR001310">
    <property type="entry name" value="Histidine_triad_HIT"/>
</dbReference>
<dbReference type="PROSITE" id="PS00892">
    <property type="entry name" value="HIT_1"/>
    <property type="match status" value="1"/>
</dbReference>
<dbReference type="Pfam" id="PF01230">
    <property type="entry name" value="HIT"/>
    <property type="match status" value="1"/>
</dbReference>
<dbReference type="InterPro" id="IPR036265">
    <property type="entry name" value="HIT-like_sf"/>
</dbReference>
<dbReference type="InterPro" id="IPR019808">
    <property type="entry name" value="Histidine_triad_CS"/>
</dbReference>
<protein>
    <submittedName>
        <fullName evidence="5 6">Histidine triad nucleotide-binding protein</fullName>
    </submittedName>
</protein>
<evidence type="ECO:0000313" key="7">
    <source>
        <dbReference type="Proteomes" id="UP000262582"/>
    </source>
</evidence>
<reference evidence="5 7" key="2">
    <citation type="submission" date="2018-08" db="EMBL/GenBank/DDBJ databases">
        <title>Complete genome of the Arcobacter ellisii type strain LMG 26155.</title>
        <authorList>
            <person name="Miller W.G."/>
            <person name="Yee E."/>
            <person name="Bono J.L."/>
        </authorList>
    </citation>
    <scope>NUCLEOTIDE SEQUENCE [LARGE SCALE GENOMIC DNA]</scope>
    <source>
        <strain evidence="5 7">LMG 26155</strain>
    </source>
</reference>
<dbReference type="OrthoDB" id="9784774at2"/>
<evidence type="ECO:0000256" key="2">
    <source>
        <dbReference type="PIRSR" id="PIRSR601310-3"/>
    </source>
</evidence>
<organism evidence="6 8">
    <name type="scientific">Arcobacter ellisii</name>
    <dbReference type="NCBI Taxonomy" id="913109"/>
    <lineage>
        <taxon>Bacteria</taxon>
        <taxon>Pseudomonadati</taxon>
        <taxon>Campylobacterota</taxon>
        <taxon>Epsilonproteobacteria</taxon>
        <taxon>Campylobacterales</taxon>
        <taxon>Arcobacteraceae</taxon>
        <taxon>Arcobacter</taxon>
    </lineage>
</organism>
<dbReference type="Proteomes" id="UP000262582">
    <property type="component" value="Chromosome"/>
</dbReference>
<feature type="active site" description="Tele-AMP-histidine intermediate" evidence="1">
    <location>
        <position position="95"/>
    </location>
</feature>
<feature type="domain" description="HIT" evidence="4">
    <location>
        <begin position="3"/>
        <end position="109"/>
    </location>
</feature>
<evidence type="ECO:0000313" key="5">
    <source>
        <dbReference type="EMBL" id="AXX96145.1"/>
    </source>
</evidence>
<dbReference type="KEGG" id="aell:AELL_2538"/>